<dbReference type="Pfam" id="PF03886">
    <property type="entry name" value="ABC_trans_aux"/>
    <property type="match status" value="1"/>
</dbReference>
<dbReference type="SUPFAM" id="SSF159594">
    <property type="entry name" value="XCC0632-like"/>
    <property type="match status" value="1"/>
</dbReference>
<dbReference type="OrthoDB" id="5767289at2"/>
<evidence type="ECO:0000259" key="2">
    <source>
        <dbReference type="Pfam" id="PF03886"/>
    </source>
</evidence>
<protein>
    <submittedName>
        <fullName evidence="3">ABC-type uncharacterized transport system, auxiliary component</fullName>
    </submittedName>
</protein>
<reference evidence="4" key="1">
    <citation type="submission" date="2016-10" db="EMBL/GenBank/DDBJ databases">
        <authorList>
            <person name="Varghese N."/>
            <person name="Submissions S."/>
        </authorList>
    </citation>
    <scope>NUCLEOTIDE SEQUENCE [LARGE SCALE GENOMIC DNA]</scope>
    <source>
        <strain evidence="4">DSM 173</strain>
    </source>
</reference>
<dbReference type="RefSeq" id="WP_091334333.1">
    <property type="nucleotide sequence ID" value="NZ_FNOW01000031.1"/>
</dbReference>
<evidence type="ECO:0000256" key="1">
    <source>
        <dbReference type="SAM" id="SignalP"/>
    </source>
</evidence>
<accession>A0A1H3HA27</accession>
<proteinExistence type="predicted"/>
<keyword evidence="4" id="KW-1185">Reference proteome</keyword>
<dbReference type="Gene3D" id="3.40.50.10610">
    <property type="entry name" value="ABC-type transport auxiliary lipoprotein component"/>
    <property type="match status" value="1"/>
</dbReference>
<feature type="domain" description="ABC-type transport auxiliary lipoprotein component" evidence="2">
    <location>
        <begin position="37"/>
        <end position="199"/>
    </location>
</feature>
<sequence>MNCRTRNIWPHRACLSLSLSLLISCSSTPPAEPVRYYTLDADNLEPQPARTPPICGTLHVTRLTARGLLGGRALLYRAPDDSPEIQAYPRYLWQEPIASAMTNLLVDQLRAAQVFTQVTATGRTQTDYRLEGEIERYEHQPLHRPPRVRASIELALIRPRDRALLWSRNYVLEEPVGERTATAMVLAFNRLALALTQQVSADLRMWSQSRLEPIPKGR</sequence>
<gene>
    <name evidence="3" type="ORF">SAMN05421644_13125</name>
</gene>
<name>A0A1H3HA27_ALLWA</name>
<keyword evidence="1" id="KW-0732">Signal</keyword>
<feature type="signal peptide" evidence="1">
    <location>
        <begin position="1"/>
        <end position="31"/>
    </location>
</feature>
<dbReference type="AlphaFoldDB" id="A0A1H3HA27"/>
<dbReference type="STRING" id="61595.SAMN05421644_13125"/>
<dbReference type="Proteomes" id="UP000198672">
    <property type="component" value="Unassembled WGS sequence"/>
</dbReference>
<organism evidence="3 4">
    <name type="scientific">Allochromatium warmingii</name>
    <name type="common">Chromatium warmingii</name>
    <dbReference type="NCBI Taxonomy" id="61595"/>
    <lineage>
        <taxon>Bacteria</taxon>
        <taxon>Pseudomonadati</taxon>
        <taxon>Pseudomonadota</taxon>
        <taxon>Gammaproteobacteria</taxon>
        <taxon>Chromatiales</taxon>
        <taxon>Chromatiaceae</taxon>
        <taxon>Allochromatium</taxon>
    </lineage>
</organism>
<dbReference type="InterPro" id="IPR005586">
    <property type="entry name" value="ABC_trans_aux"/>
</dbReference>
<dbReference type="EMBL" id="FNOW01000031">
    <property type="protein sequence ID" value="SDY12331.1"/>
    <property type="molecule type" value="Genomic_DNA"/>
</dbReference>
<dbReference type="PROSITE" id="PS51257">
    <property type="entry name" value="PROKAR_LIPOPROTEIN"/>
    <property type="match status" value="1"/>
</dbReference>
<evidence type="ECO:0000313" key="4">
    <source>
        <dbReference type="Proteomes" id="UP000198672"/>
    </source>
</evidence>
<feature type="chain" id="PRO_5011592794" evidence="1">
    <location>
        <begin position="32"/>
        <end position="218"/>
    </location>
</feature>
<evidence type="ECO:0000313" key="3">
    <source>
        <dbReference type="EMBL" id="SDY12331.1"/>
    </source>
</evidence>